<evidence type="ECO:0000256" key="4">
    <source>
        <dbReference type="ARBA" id="ARBA00023163"/>
    </source>
</evidence>
<keyword evidence="1" id="KW-0678">Repressor</keyword>
<dbReference type="InterPro" id="IPR014710">
    <property type="entry name" value="RmlC-like_jellyroll"/>
</dbReference>
<reference evidence="8" key="1">
    <citation type="submission" date="2016-10" db="EMBL/GenBank/DDBJ databases">
        <authorList>
            <person name="Varghese N."/>
            <person name="Submissions S."/>
        </authorList>
    </citation>
    <scope>NUCLEOTIDE SEQUENCE [LARGE SCALE GENOMIC DNA]</scope>
    <source>
        <strain evidence="8">GAS106B</strain>
    </source>
</reference>
<dbReference type="PROSITE" id="PS00041">
    <property type="entry name" value="HTH_ARAC_FAMILY_1"/>
    <property type="match status" value="1"/>
</dbReference>
<dbReference type="InterPro" id="IPR018060">
    <property type="entry name" value="HTH_AraC"/>
</dbReference>
<dbReference type="PROSITE" id="PS01124">
    <property type="entry name" value="HTH_ARAC_FAMILY_2"/>
    <property type="match status" value="1"/>
</dbReference>
<dbReference type="AlphaFoldDB" id="A0A1H1JFR7"/>
<dbReference type="SMART" id="SM00342">
    <property type="entry name" value="HTH_ARAC"/>
    <property type="match status" value="1"/>
</dbReference>
<organism evidence="7 8">
    <name type="scientific">Paraburkholderia fungorum</name>
    <dbReference type="NCBI Taxonomy" id="134537"/>
    <lineage>
        <taxon>Bacteria</taxon>
        <taxon>Pseudomonadati</taxon>
        <taxon>Pseudomonadota</taxon>
        <taxon>Betaproteobacteria</taxon>
        <taxon>Burkholderiales</taxon>
        <taxon>Burkholderiaceae</taxon>
        <taxon>Paraburkholderia</taxon>
    </lineage>
</organism>
<feature type="region of interest" description="Disordered" evidence="5">
    <location>
        <begin position="1"/>
        <end position="27"/>
    </location>
</feature>
<dbReference type="InterPro" id="IPR011051">
    <property type="entry name" value="RmlC_Cupin_sf"/>
</dbReference>
<dbReference type="InterPro" id="IPR020449">
    <property type="entry name" value="Tscrpt_reg_AraC-type_HTH"/>
</dbReference>
<gene>
    <name evidence="7" type="ORF">SAMN05443245_6288</name>
</gene>
<dbReference type="GO" id="GO:0003700">
    <property type="term" value="F:DNA-binding transcription factor activity"/>
    <property type="evidence" value="ECO:0007669"/>
    <property type="project" value="InterPro"/>
</dbReference>
<dbReference type="FunFam" id="1.10.10.60:FF:000132">
    <property type="entry name" value="AraC family transcriptional regulator"/>
    <property type="match status" value="1"/>
</dbReference>
<dbReference type="PRINTS" id="PR00032">
    <property type="entry name" value="HTHARAC"/>
</dbReference>
<protein>
    <submittedName>
        <fullName evidence="7">Transcriptional regulator, AraC family</fullName>
    </submittedName>
</protein>
<feature type="domain" description="HTH araC/xylS-type" evidence="6">
    <location>
        <begin position="159"/>
        <end position="256"/>
    </location>
</feature>
<name>A0A1H1JFR7_9BURK</name>
<dbReference type="InterPro" id="IPR013096">
    <property type="entry name" value="Cupin_2"/>
</dbReference>
<accession>A0A1H1JFR7</accession>
<dbReference type="EMBL" id="FNKP01000003">
    <property type="protein sequence ID" value="SDR48848.1"/>
    <property type="molecule type" value="Genomic_DNA"/>
</dbReference>
<dbReference type="OrthoDB" id="9804543at2"/>
<dbReference type="CDD" id="cd06124">
    <property type="entry name" value="cupin_NimR-like_N"/>
    <property type="match status" value="1"/>
</dbReference>
<evidence type="ECO:0000313" key="7">
    <source>
        <dbReference type="EMBL" id="SDR48848.1"/>
    </source>
</evidence>
<evidence type="ECO:0000256" key="2">
    <source>
        <dbReference type="ARBA" id="ARBA00023015"/>
    </source>
</evidence>
<sequence length="257" mass="28249">MDNPSRNYAPAEQTHPVAVIATDPPGRTAFPSHAHRQGQLIYAISGVMIVRTDDGSWVVPTGRAVWVPGDTQHAIETTGDVRIRTAFVKPEAREGLPDACRVILVSTLLRELIVTAAGIDECSADSARARRIMELILDEIEIAPTLSLHVPMPRHPALVRLCTQLINHPSDVVTLASWAREAHMNERTLARTFQRETGMTQGAWCRHTRLLLSLPRLVAGASILEVALEHGYDSPSAFAAMFRKTLGVPPSEYFRKG</sequence>
<dbReference type="Gene3D" id="2.60.120.10">
    <property type="entry name" value="Jelly Rolls"/>
    <property type="match status" value="1"/>
</dbReference>
<evidence type="ECO:0000259" key="6">
    <source>
        <dbReference type="PROSITE" id="PS01124"/>
    </source>
</evidence>
<keyword evidence="2" id="KW-0805">Transcription regulation</keyword>
<dbReference type="Pfam" id="PF07883">
    <property type="entry name" value="Cupin_2"/>
    <property type="match status" value="1"/>
</dbReference>
<dbReference type="Gene3D" id="1.10.10.60">
    <property type="entry name" value="Homeodomain-like"/>
    <property type="match status" value="1"/>
</dbReference>
<dbReference type="Proteomes" id="UP000183487">
    <property type="component" value="Unassembled WGS sequence"/>
</dbReference>
<dbReference type="InterPro" id="IPR009057">
    <property type="entry name" value="Homeodomain-like_sf"/>
</dbReference>
<keyword evidence="4" id="KW-0804">Transcription</keyword>
<dbReference type="SUPFAM" id="SSF51182">
    <property type="entry name" value="RmlC-like cupins"/>
    <property type="match status" value="1"/>
</dbReference>
<keyword evidence="3" id="KW-0238">DNA-binding</keyword>
<dbReference type="InterPro" id="IPR018062">
    <property type="entry name" value="HTH_AraC-typ_CS"/>
</dbReference>
<dbReference type="PANTHER" id="PTHR11019:SF159">
    <property type="entry name" value="TRANSCRIPTIONAL REGULATOR-RELATED"/>
    <property type="match status" value="1"/>
</dbReference>
<evidence type="ECO:0000313" key="8">
    <source>
        <dbReference type="Proteomes" id="UP000183487"/>
    </source>
</evidence>
<evidence type="ECO:0000256" key="3">
    <source>
        <dbReference type="ARBA" id="ARBA00023125"/>
    </source>
</evidence>
<dbReference type="SUPFAM" id="SSF46689">
    <property type="entry name" value="Homeodomain-like"/>
    <property type="match status" value="1"/>
</dbReference>
<dbReference type="RefSeq" id="WP_074771509.1">
    <property type="nucleotide sequence ID" value="NZ_FNKP01000003.1"/>
</dbReference>
<keyword evidence="8" id="KW-1185">Reference proteome</keyword>
<evidence type="ECO:0000256" key="1">
    <source>
        <dbReference type="ARBA" id="ARBA00022491"/>
    </source>
</evidence>
<dbReference type="GO" id="GO:0043565">
    <property type="term" value="F:sequence-specific DNA binding"/>
    <property type="evidence" value="ECO:0007669"/>
    <property type="project" value="InterPro"/>
</dbReference>
<evidence type="ECO:0000256" key="5">
    <source>
        <dbReference type="SAM" id="MobiDB-lite"/>
    </source>
</evidence>
<proteinExistence type="predicted"/>
<dbReference type="PANTHER" id="PTHR11019">
    <property type="entry name" value="HTH-TYPE TRANSCRIPTIONAL REGULATOR NIMR"/>
    <property type="match status" value="1"/>
</dbReference>
<dbReference type="Pfam" id="PF12833">
    <property type="entry name" value="HTH_18"/>
    <property type="match status" value="1"/>
</dbReference>